<protein>
    <submittedName>
        <fullName evidence="2">Uncharacterized protein</fullName>
    </submittedName>
</protein>
<accession>A0A151XEZ2</accession>
<proteinExistence type="predicted"/>
<keyword evidence="1" id="KW-1133">Transmembrane helix</keyword>
<gene>
    <name evidence="2" type="ORF">ALC60_02083</name>
</gene>
<evidence type="ECO:0000256" key="1">
    <source>
        <dbReference type="SAM" id="Phobius"/>
    </source>
</evidence>
<reference evidence="2 3" key="1">
    <citation type="submission" date="2015-09" db="EMBL/GenBank/DDBJ databases">
        <title>Trachymyrmex zeteki WGS genome.</title>
        <authorList>
            <person name="Nygaard S."/>
            <person name="Hu H."/>
            <person name="Boomsma J."/>
            <person name="Zhang G."/>
        </authorList>
    </citation>
    <scope>NUCLEOTIDE SEQUENCE [LARGE SCALE GENOMIC DNA]</scope>
    <source>
        <strain evidence="2">Tzet28-1</strain>
        <tissue evidence="2">Whole body</tissue>
    </source>
</reference>
<dbReference type="EMBL" id="KQ982215">
    <property type="protein sequence ID" value="KYQ58927.1"/>
    <property type="molecule type" value="Genomic_DNA"/>
</dbReference>
<dbReference type="Proteomes" id="UP000075809">
    <property type="component" value="Unassembled WGS sequence"/>
</dbReference>
<feature type="transmembrane region" description="Helical" evidence="1">
    <location>
        <begin position="22"/>
        <end position="39"/>
    </location>
</feature>
<evidence type="ECO:0000313" key="3">
    <source>
        <dbReference type="Proteomes" id="UP000075809"/>
    </source>
</evidence>
<sequence length="78" mass="8782">MCAVVRPVAYSHGNYRCMHGNYYNSYFFFWAFSAALVTLPRRSMAGTKLPTPYVAAFNKACNPQTTEDADTWLVYGGL</sequence>
<keyword evidence="3" id="KW-1185">Reference proteome</keyword>
<organism evidence="2 3">
    <name type="scientific">Mycetomoellerius zeteki</name>
    <dbReference type="NCBI Taxonomy" id="64791"/>
    <lineage>
        <taxon>Eukaryota</taxon>
        <taxon>Metazoa</taxon>
        <taxon>Ecdysozoa</taxon>
        <taxon>Arthropoda</taxon>
        <taxon>Hexapoda</taxon>
        <taxon>Insecta</taxon>
        <taxon>Pterygota</taxon>
        <taxon>Neoptera</taxon>
        <taxon>Endopterygota</taxon>
        <taxon>Hymenoptera</taxon>
        <taxon>Apocrita</taxon>
        <taxon>Aculeata</taxon>
        <taxon>Formicoidea</taxon>
        <taxon>Formicidae</taxon>
        <taxon>Myrmicinae</taxon>
        <taxon>Mycetomoellerius</taxon>
    </lineage>
</organism>
<dbReference type="AlphaFoldDB" id="A0A151XEZ2"/>
<keyword evidence="1" id="KW-0812">Transmembrane</keyword>
<name>A0A151XEZ2_9HYME</name>
<keyword evidence="1" id="KW-0472">Membrane</keyword>
<evidence type="ECO:0000313" key="2">
    <source>
        <dbReference type="EMBL" id="KYQ58927.1"/>
    </source>
</evidence>